<dbReference type="Pfam" id="PF00873">
    <property type="entry name" value="ACR_tran"/>
    <property type="match status" value="1"/>
</dbReference>
<dbReference type="EMBL" id="JAXCLW010000010">
    <property type="protein sequence ID" value="MDY0885479.1"/>
    <property type="molecule type" value="Genomic_DNA"/>
</dbReference>
<dbReference type="SUPFAM" id="SSF82866">
    <property type="entry name" value="Multidrug efflux transporter AcrB transmembrane domain"/>
    <property type="match status" value="1"/>
</dbReference>
<name>A0ABU5EGD4_9PROT</name>
<reference evidence="1 2" key="1">
    <citation type="journal article" date="2016" name="Antonie Van Leeuwenhoek">
        <title>Dongia soli sp. nov., isolated from soil from Dokdo, Korea.</title>
        <authorList>
            <person name="Kim D.U."/>
            <person name="Lee H."/>
            <person name="Kim H."/>
            <person name="Kim S.G."/>
            <person name="Ka J.O."/>
        </authorList>
    </citation>
    <scope>NUCLEOTIDE SEQUENCE [LARGE SCALE GENOMIC DNA]</scope>
    <source>
        <strain evidence="1 2">D78</strain>
    </source>
</reference>
<evidence type="ECO:0000313" key="1">
    <source>
        <dbReference type="EMBL" id="MDY0885479.1"/>
    </source>
</evidence>
<proteinExistence type="predicted"/>
<gene>
    <name evidence="1" type="ORF">SMD27_21745</name>
</gene>
<sequence>MSIIEAAMAGTRQRFRRVLMTALASIFGVLPRVPTPAQAPAAGNRLD</sequence>
<dbReference type="Gene3D" id="1.20.1640.10">
    <property type="entry name" value="Multidrug efflux transporter AcrB transmembrane domain"/>
    <property type="match status" value="1"/>
</dbReference>
<comment type="caution">
    <text evidence="1">The sequence shown here is derived from an EMBL/GenBank/DDBJ whole genome shotgun (WGS) entry which is preliminary data.</text>
</comment>
<evidence type="ECO:0000313" key="2">
    <source>
        <dbReference type="Proteomes" id="UP001279642"/>
    </source>
</evidence>
<protein>
    <submittedName>
        <fullName evidence="1">Efflux RND transporter permease subunit</fullName>
    </submittedName>
</protein>
<dbReference type="RefSeq" id="WP_320510553.1">
    <property type="nucleotide sequence ID" value="NZ_JAXCLW010000010.1"/>
</dbReference>
<dbReference type="Proteomes" id="UP001279642">
    <property type="component" value="Unassembled WGS sequence"/>
</dbReference>
<accession>A0ABU5EGD4</accession>
<organism evidence="1 2">
    <name type="scientific">Dongia soli</name>
    <dbReference type="NCBI Taxonomy" id="600628"/>
    <lineage>
        <taxon>Bacteria</taxon>
        <taxon>Pseudomonadati</taxon>
        <taxon>Pseudomonadota</taxon>
        <taxon>Alphaproteobacteria</taxon>
        <taxon>Rhodospirillales</taxon>
        <taxon>Dongiaceae</taxon>
        <taxon>Dongia</taxon>
    </lineage>
</organism>
<keyword evidence="2" id="KW-1185">Reference proteome</keyword>
<dbReference type="InterPro" id="IPR001036">
    <property type="entry name" value="Acrflvin-R"/>
</dbReference>